<evidence type="ECO:0000313" key="2">
    <source>
        <dbReference type="EMBL" id="TFD88593.1"/>
    </source>
</evidence>
<dbReference type="Proteomes" id="UP000298468">
    <property type="component" value="Unassembled WGS sequence"/>
</dbReference>
<name>A0A4R9BQ93_9MICO</name>
<dbReference type="InterPro" id="IPR000305">
    <property type="entry name" value="GIY-YIG_endonuc"/>
</dbReference>
<dbReference type="EMBL" id="SOHM01000029">
    <property type="protein sequence ID" value="TFD88593.1"/>
    <property type="molecule type" value="Genomic_DNA"/>
</dbReference>
<dbReference type="AlphaFoldDB" id="A0A4R9BQ93"/>
<dbReference type="CDD" id="cd10440">
    <property type="entry name" value="GIY-YIG_COG3680"/>
    <property type="match status" value="1"/>
</dbReference>
<protein>
    <recommendedName>
        <fullName evidence="1">GIY-YIG domain-containing protein</fullName>
    </recommendedName>
</protein>
<evidence type="ECO:0000259" key="1">
    <source>
        <dbReference type="PROSITE" id="PS50164"/>
    </source>
</evidence>
<dbReference type="PROSITE" id="PS50164">
    <property type="entry name" value="GIY_YIG"/>
    <property type="match status" value="1"/>
</dbReference>
<feature type="domain" description="GIY-YIG" evidence="1">
    <location>
        <begin position="13"/>
        <end position="98"/>
    </location>
</feature>
<keyword evidence="3" id="KW-1185">Reference proteome</keyword>
<dbReference type="Pfam" id="PF22945">
    <property type="entry name" value="LEM-3_GIY-YIG"/>
    <property type="match status" value="1"/>
</dbReference>
<organism evidence="2 3">
    <name type="scientific">Cryobacterium lactosi</name>
    <dbReference type="NCBI Taxonomy" id="1259202"/>
    <lineage>
        <taxon>Bacteria</taxon>
        <taxon>Bacillati</taxon>
        <taxon>Actinomycetota</taxon>
        <taxon>Actinomycetes</taxon>
        <taxon>Micrococcales</taxon>
        <taxon>Microbacteriaceae</taxon>
        <taxon>Cryobacterium</taxon>
    </lineage>
</organism>
<gene>
    <name evidence="2" type="ORF">E3T61_12245</name>
</gene>
<proteinExistence type="predicted"/>
<reference evidence="2 3" key="1">
    <citation type="submission" date="2019-03" db="EMBL/GenBank/DDBJ databases">
        <title>Genomics of glacier-inhabiting Cryobacterium strains.</title>
        <authorList>
            <person name="Liu Q."/>
            <person name="Xin Y.-H."/>
        </authorList>
    </citation>
    <scope>NUCLEOTIDE SEQUENCE [LARGE SCALE GENOMIC DNA]</scope>
    <source>
        <strain evidence="2 3">Sr59</strain>
    </source>
</reference>
<sequence length="431" mass="47855">MGQQFDASEIEALKYYVYVYTDPRNDRPFYIGKGYGNRAFAHLTEDSDSAKVARIREIRKEGHEPNIEVLAFGLDETTAFKVEAAAIDLIGFENLTNRVVGHGAKRFGRMGMDEVHGKLSSKPIEVFDDDCVLIRINDSYADSAKQTAMDLYDATRGIWRMSLASAKKAKYALAIYGGVVREVYQIAAWLPAEATMYVDQDRNYSPTDRFEFVGRIAGDEVRNRYRWKSVAHFFKRGAANPIMYVGPHRNPAVAAEATVDVSASPTLAIDDTVIVAARSAYGEYLDAAAYICQPERYFRDSVTHLGFYAAQEIKPEIAEILYVEESVIFSADEAESRLGSAHPDVRKVGELIRDLLSSGGRDAGEAYKVMLLSPSGEERTVHLPAPIRNDKVTATGKPWGWTLGQRYTSLNALRRGPSTTSQLESAGDELS</sequence>
<evidence type="ECO:0000313" key="3">
    <source>
        <dbReference type="Proteomes" id="UP000298468"/>
    </source>
</evidence>
<accession>A0A4R9BQ93</accession>
<comment type="caution">
    <text evidence="2">The sequence shown here is derived from an EMBL/GenBank/DDBJ whole genome shotgun (WGS) entry which is preliminary data.</text>
</comment>